<sequence length="358" mass="40397">MELPSPEETEALLQDVLAFLEDAAWSDTFTTSSLGPKKRRKTPRDSKKAEKETLRSQITQYETQLELLRLQKPPSSTKTPWEWLGAAIEEEERRQKAEEVNRQLKSILTQQFATLRKLQKLIIQQPALAQRVQELMTKSSPSVTITPTVTFQSLRAIAAYVKMTVDQLRTDFSGWNSLDEALMSSVNVQNGDPPFLELRSATPLACRYEEGVRLLWDMLLEKKVLGSSTSSYRIKTKQLTQSSAEFGYSTNDSGLETLNGVTLFEKSEEESHTIVLWASMMVEPDGKPFCSSRGYLSVTRLPSNPQQESLVRSSSRLAGKLFGLSGRSPKTRQHLIASKTRLEHAQLRIMERAELQVG</sequence>
<feature type="region of interest" description="Disordered" evidence="1">
    <location>
        <begin position="29"/>
        <end position="55"/>
    </location>
</feature>
<dbReference type="Proteomes" id="UP001632037">
    <property type="component" value="Unassembled WGS sequence"/>
</dbReference>
<evidence type="ECO:0008006" key="4">
    <source>
        <dbReference type="Google" id="ProtNLM"/>
    </source>
</evidence>
<evidence type="ECO:0000256" key="1">
    <source>
        <dbReference type="SAM" id="MobiDB-lite"/>
    </source>
</evidence>
<name>A0ABD3G0A7_9STRA</name>
<organism evidence="2 3">
    <name type="scientific">Phytophthora oleae</name>
    <dbReference type="NCBI Taxonomy" id="2107226"/>
    <lineage>
        <taxon>Eukaryota</taxon>
        <taxon>Sar</taxon>
        <taxon>Stramenopiles</taxon>
        <taxon>Oomycota</taxon>
        <taxon>Peronosporomycetes</taxon>
        <taxon>Peronosporales</taxon>
        <taxon>Peronosporaceae</taxon>
        <taxon>Phytophthora</taxon>
    </lineage>
</organism>
<evidence type="ECO:0000313" key="2">
    <source>
        <dbReference type="EMBL" id="KAL3670639.1"/>
    </source>
</evidence>
<accession>A0ABD3G0A7</accession>
<dbReference type="AlphaFoldDB" id="A0ABD3G0A7"/>
<evidence type="ECO:0000313" key="3">
    <source>
        <dbReference type="Proteomes" id="UP001632037"/>
    </source>
</evidence>
<feature type="compositionally biased region" description="Basic and acidic residues" evidence="1">
    <location>
        <begin position="43"/>
        <end position="54"/>
    </location>
</feature>
<reference evidence="2 3" key="1">
    <citation type="submission" date="2024-09" db="EMBL/GenBank/DDBJ databases">
        <title>Genome sequencing and assembly of Phytophthora oleae, isolate VK10A, causative agent of rot of olive drupes.</title>
        <authorList>
            <person name="Conti Taguali S."/>
            <person name="Riolo M."/>
            <person name="La Spada F."/>
            <person name="Cacciola S.O."/>
            <person name="Dionisio G."/>
        </authorList>
    </citation>
    <scope>NUCLEOTIDE SEQUENCE [LARGE SCALE GENOMIC DNA]</scope>
    <source>
        <strain evidence="2 3">VK10A</strain>
    </source>
</reference>
<dbReference type="EMBL" id="JBIMZQ010000006">
    <property type="protein sequence ID" value="KAL3670639.1"/>
    <property type="molecule type" value="Genomic_DNA"/>
</dbReference>
<keyword evidence="3" id="KW-1185">Reference proteome</keyword>
<comment type="caution">
    <text evidence="2">The sequence shown here is derived from an EMBL/GenBank/DDBJ whole genome shotgun (WGS) entry which is preliminary data.</text>
</comment>
<proteinExistence type="predicted"/>
<protein>
    <recommendedName>
        <fullName evidence="4">M96 mating-specific protein family</fullName>
    </recommendedName>
</protein>
<gene>
    <name evidence="2" type="ORF">V7S43_003831</name>
</gene>